<evidence type="ECO:0000256" key="3">
    <source>
        <dbReference type="ARBA" id="ARBA00022448"/>
    </source>
</evidence>
<dbReference type="GO" id="GO:0015920">
    <property type="term" value="P:lipopolysaccharide transport"/>
    <property type="evidence" value="ECO:0007669"/>
    <property type="project" value="TreeGrafter"/>
</dbReference>
<organism evidence="10 11">
    <name type="scientific">Parvicella tangerina</name>
    <dbReference type="NCBI Taxonomy" id="2829795"/>
    <lineage>
        <taxon>Bacteria</taxon>
        <taxon>Pseudomonadati</taxon>
        <taxon>Bacteroidota</taxon>
        <taxon>Flavobacteriia</taxon>
        <taxon>Flavobacteriales</taxon>
        <taxon>Parvicellaceae</taxon>
        <taxon>Parvicella</taxon>
    </lineage>
</organism>
<dbReference type="KEGG" id="ptan:CRYO30217_01020"/>
<keyword evidence="5 8" id="KW-0812">Transmembrane</keyword>
<keyword evidence="3" id="KW-0813">Transport</keyword>
<proteinExistence type="inferred from homology"/>
<dbReference type="Pfam" id="PF01061">
    <property type="entry name" value="ABC2_membrane"/>
    <property type="match status" value="1"/>
</dbReference>
<dbReference type="Proteomes" id="UP000683507">
    <property type="component" value="Chromosome"/>
</dbReference>
<name>A0A916NQQ5_9FLAO</name>
<evidence type="ECO:0000256" key="6">
    <source>
        <dbReference type="ARBA" id="ARBA00022989"/>
    </source>
</evidence>
<feature type="domain" description="ABC-2 type transporter transmembrane" evidence="9">
    <location>
        <begin position="35"/>
        <end position="238"/>
    </location>
</feature>
<dbReference type="EMBL" id="OU015584">
    <property type="protein sequence ID" value="CAG5079695.1"/>
    <property type="molecule type" value="Genomic_DNA"/>
</dbReference>
<comment type="subcellular location">
    <subcellularLocation>
        <location evidence="1">Cell inner membrane</location>
        <topology evidence="1">Multi-pass membrane protein</topology>
    </subcellularLocation>
</comment>
<evidence type="ECO:0000313" key="10">
    <source>
        <dbReference type="EMBL" id="CAG5079695.1"/>
    </source>
</evidence>
<keyword evidence="6 8" id="KW-1133">Transmembrane helix</keyword>
<evidence type="ECO:0000259" key="9">
    <source>
        <dbReference type="Pfam" id="PF01061"/>
    </source>
</evidence>
<keyword evidence="11" id="KW-1185">Reference proteome</keyword>
<evidence type="ECO:0000256" key="1">
    <source>
        <dbReference type="ARBA" id="ARBA00004429"/>
    </source>
</evidence>
<sequence length="280" mass="31571">MQVRNYTPETGLNSPFALLKEIVNGFGKGRFLGYQLFVRDLKASVRQSFLGFLWHFIPAIATAVIWIMLNSQQVVTIENVPMKFPAFAITGTIIWTLITESISKPLMRFNASKSMMVKLNFPKEAIVLATFYDLAFSLLLKMIVLIPALFVMGYYPSVDWLFGLFAIFPMYVFGISLGLLIVPIGMLFSDISKGISYMFQIVMYLAPVVYPVVTEGAMGVIHKWNPVTPFIEFIRSNLGGYEFSMSFQLALWSLVGLVMFVFSLFVLRLSLPVILERSGS</sequence>
<dbReference type="GO" id="GO:0140359">
    <property type="term" value="F:ABC-type transporter activity"/>
    <property type="evidence" value="ECO:0007669"/>
    <property type="project" value="InterPro"/>
</dbReference>
<evidence type="ECO:0000256" key="5">
    <source>
        <dbReference type="ARBA" id="ARBA00022692"/>
    </source>
</evidence>
<comment type="similarity">
    <text evidence="2">Belongs to the ABC-2 integral membrane protein family.</text>
</comment>
<dbReference type="InterPro" id="IPR013525">
    <property type="entry name" value="ABC2_TM"/>
</dbReference>
<feature type="transmembrane region" description="Helical" evidence="8">
    <location>
        <begin position="249"/>
        <end position="271"/>
    </location>
</feature>
<keyword evidence="4" id="KW-1003">Cell membrane</keyword>
<evidence type="ECO:0000256" key="2">
    <source>
        <dbReference type="ARBA" id="ARBA00007783"/>
    </source>
</evidence>
<feature type="transmembrane region" description="Helical" evidence="8">
    <location>
        <begin position="160"/>
        <end position="182"/>
    </location>
</feature>
<evidence type="ECO:0000256" key="8">
    <source>
        <dbReference type="SAM" id="Phobius"/>
    </source>
</evidence>
<keyword evidence="7 8" id="KW-0472">Membrane</keyword>
<protein>
    <recommendedName>
        <fullName evidence="9">ABC-2 type transporter transmembrane domain-containing protein</fullName>
    </recommendedName>
</protein>
<feature type="transmembrane region" description="Helical" evidence="8">
    <location>
        <begin position="194"/>
        <end position="213"/>
    </location>
</feature>
<reference evidence="10" key="1">
    <citation type="submission" date="2021-04" db="EMBL/GenBank/DDBJ databases">
        <authorList>
            <person name="Rodrigo-Torres L."/>
            <person name="Arahal R. D."/>
            <person name="Lucena T."/>
        </authorList>
    </citation>
    <scope>NUCLEOTIDE SEQUENCE</scope>
    <source>
        <strain evidence="10">AS29M-1</strain>
    </source>
</reference>
<accession>A0A916NQQ5</accession>
<dbReference type="RefSeq" id="WP_258541239.1">
    <property type="nucleotide sequence ID" value="NZ_OU015584.1"/>
</dbReference>
<evidence type="ECO:0000256" key="7">
    <source>
        <dbReference type="ARBA" id="ARBA00023136"/>
    </source>
</evidence>
<dbReference type="AlphaFoldDB" id="A0A916NQQ5"/>
<dbReference type="PANTHER" id="PTHR30413">
    <property type="entry name" value="INNER MEMBRANE TRANSPORT PERMEASE"/>
    <property type="match status" value="1"/>
</dbReference>
<dbReference type="GO" id="GO:0005886">
    <property type="term" value="C:plasma membrane"/>
    <property type="evidence" value="ECO:0007669"/>
    <property type="project" value="UniProtKB-SubCell"/>
</dbReference>
<gene>
    <name evidence="10" type="ORF">CRYO30217_01020</name>
</gene>
<feature type="transmembrane region" description="Helical" evidence="8">
    <location>
        <begin position="84"/>
        <end position="103"/>
    </location>
</feature>
<evidence type="ECO:0000313" key="11">
    <source>
        <dbReference type="Proteomes" id="UP000683507"/>
    </source>
</evidence>
<evidence type="ECO:0000256" key="4">
    <source>
        <dbReference type="ARBA" id="ARBA00022475"/>
    </source>
</evidence>
<feature type="transmembrane region" description="Helical" evidence="8">
    <location>
        <begin position="49"/>
        <end position="69"/>
    </location>
</feature>
<dbReference type="PANTHER" id="PTHR30413:SF8">
    <property type="entry name" value="TRANSPORT PERMEASE PROTEIN"/>
    <property type="match status" value="1"/>
</dbReference>
<feature type="transmembrane region" description="Helical" evidence="8">
    <location>
        <begin position="124"/>
        <end position="154"/>
    </location>
</feature>